<dbReference type="Proteomes" id="UP001060085">
    <property type="component" value="Linkage Group LG04"/>
</dbReference>
<sequence length="120" mass="13706">MGYLKWFSFNLLPKYPPSFGLGPIAIGSVPSLQFSTLFSAAEPERQHIEMYIFNYSWTWLDEVVVGLLYDTNETILKDAFKPHGEIIEENAASNALKEMDGKLLDGRDIHVLYAHGRRQQ</sequence>
<keyword evidence="2" id="KW-1185">Reference proteome</keyword>
<name>A0ACC0B079_CATRO</name>
<reference evidence="2" key="1">
    <citation type="journal article" date="2023" name="Nat. Plants">
        <title>Single-cell RNA sequencing provides a high-resolution roadmap for understanding the multicellular compartmentation of specialized metabolism.</title>
        <authorList>
            <person name="Sun S."/>
            <person name="Shen X."/>
            <person name="Li Y."/>
            <person name="Li Y."/>
            <person name="Wang S."/>
            <person name="Li R."/>
            <person name="Zhang H."/>
            <person name="Shen G."/>
            <person name="Guo B."/>
            <person name="Wei J."/>
            <person name="Xu J."/>
            <person name="St-Pierre B."/>
            <person name="Chen S."/>
            <person name="Sun C."/>
        </authorList>
    </citation>
    <scope>NUCLEOTIDE SEQUENCE [LARGE SCALE GENOMIC DNA]</scope>
</reference>
<evidence type="ECO:0000313" key="1">
    <source>
        <dbReference type="EMBL" id="KAI5666075.1"/>
    </source>
</evidence>
<comment type="caution">
    <text evidence="1">The sequence shown here is derived from an EMBL/GenBank/DDBJ whole genome shotgun (WGS) entry which is preliminary data.</text>
</comment>
<proteinExistence type="predicted"/>
<accession>A0ACC0B079</accession>
<dbReference type="EMBL" id="CM044704">
    <property type="protein sequence ID" value="KAI5666075.1"/>
    <property type="molecule type" value="Genomic_DNA"/>
</dbReference>
<protein>
    <submittedName>
        <fullName evidence="1">Uncharacterized protein</fullName>
    </submittedName>
</protein>
<organism evidence="1 2">
    <name type="scientific">Catharanthus roseus</name>
    <name type="common">Madagascar periwinkle</name>
    <name type="synonym">Vinca rosea</name>
    <dbReference type="NCBI Taxonomy" id="4058"/>
    <lineage>
        <taxon>Eukaryota</taxon>
        <taxon>Viridiplantae</taxon>
        <taxon>Streptophyta</taxon>
        <taxon>Embryophyta</taxon>
        <taxon>Tracheophyta</taxon>
        <taxon>Spermatophyta</taxon>
        <taxon>Magnoliopsida</taxon>
        <taxon>eudicotyledons</taxon>
        <taxon>Gunneridae</taxon>
        <taxon>Pentapetalae</taxon>
        <taxon>asterids</taxon>
        <taxon>lamiids</taxon>
        <taxon>Gentianales</taxon>
        <taxon>Apocynaceae</taxon>
        <taxon>Rauvolfioideae</taxon>
        <taxon>Vinceae</taxon>
        <taxon>Catharanthinae</taxon>
        <taxon>Catharanthus</taxon>
    </lineage>
</organism>
<gene>
    <name evidence="1" type="ORF">M9H77_15928</name>
</gene>
<evidence type="ECO:0000313" key="2">
    <source>
        <dbReference type="Proteomes" id="UP001060085"/>
    </source>
</evidence>